<dbReference type="InterPro" id="IPR004155">
    <property type="entry name" value="PBS_lyase_HEAT"/>
</dbReference>
<dbReference type="Proteomes" id="UP001642484">
    <property type="component" value="Unassembled WGS sequence"/>
</dbReference>
<reference evidence="1 2" key="1">
    <citation type="submission" date="2024-02" db="EMBL/GenBank/DDBJ databases">
        <authorList>
            <person name="Chen Y."/>
            <person name="Shah S."/>
            <person name="Dougan E. K."/>
            <person name="Thang M."/>
            <person name="Chan C."/>
        </authorList>
    </citation>
    <scope>NUCLEOTIDE SEQUENCE [LARGE SCALE GENOMIC DNA]</scope>
</reference>
<sequence>MFCHGLAFARAAATNAAMVSRCLEHSLRPGRRCFATPKARRPLRPKEELLRDATHHDVPVRRRAVKDLGKYREDGEAIDAVAKALGDEDVAVQLAAQGAMSKVADIGDERTVRVTLERVSSTCEWTRIAALSTLADITGKFGDATRGTALDFKVDTAVRGRLEDSDWGVRRAAIDTMASRAKPNCDETLEAAKKLLEDQMGTVRESAIKAIAALVPKGSREAIDWVSP</sequence>
<feature type="non-terminal residue" evidence="1">
    <location>
        <position position="228"/>
    </location>
</feature>
<keyword evidence="2" id="KW-1185">Reference proteome</keyword>
<name>A0ABP0NYF6_9DINO</name>
<dbReference type="SMART" id="SM00567">
    <property type="entry name" value="EZ_HEAT"/>
    <property type="match status" value="2"/>
</dbReference>
<dbReference type="SUPFAM" id="SSF48371">
    <property type="entry name" value="ARM repeat"/>
    <property type="match status" value="1"/>
</dbReference>
<dbReference type="EMBL" id="CAXAMN010022367">
    <property type="protein sequence ID" value="CAK9068818.1"/>
    <property type="molecule type" value="Genomic_DNA"/>
</dbReference>
<protein>
    <submittedName>
        <fullName evidence="1">Uncharacterized protein</fullName>
    </submittedName>
</protein>
<dbReference type="Pfam" id="PF13646">
    <property type="entry name" value="HEAT_2"/>
    <property type="match status" value="2"/>
</dbReference>
<evidence type="ECO:0000313" key="1">
    <source>
        <dbReference type="EMBL" id="CAK9068818.1"/>
    </source>
</evidence>
<gene>
    <name evidence="1" type="ORF">CCMP2556_LOCUS33827</name>
</gene>
<organism evidence="1 2">
    <name type="scientific">Durusdinium trenchii</name>
    <dbReference type="NCBI Taxonomy" id="1381693"/>
    <lineage>
        <taxon>Eukaryota</taxon>
        <taxon>Sar</taxon>
        <taxon>Alveolata</taxon>
        <taxon>Dinophyceae</taxon>
        <taxon>Suessiales</taxon>
        <taxon>Symbiodiniaceae</taxon>
        <taxon>Durusdinium</taxon>
    </lineage>
</organism>
<dbReference type="InterPro" id="IPR011989">
    <property type="entry name" value="ARM-like"/>
</dbReference>
<dbReference type="InterPro" id="IPR016024">
    <property type="entry name" value="ARM-type_fold"/>
</dbReference>
<comment type="caution">
    <text evidence="1">The sequence shown here is derived from an EMBL/GenBank/DDBJ whole genome shotgun (WGS) entry which is preliminary data.</text>
</comment>
<proteinExistence type="predicted"/>
<evidence type="ECO:0000313" key="2">
    <source>
        <dbReference type="Proteomes" id="UP001642484"/>
    </source>
</evidence>
<accession>A0ABP0NYF6</accession>
<dbReference type="Gene3D" id="1.25.10.10">
    <property type="entry name" value="Leucine-rich Repeat Variant"/>
    <property type="match status" value="1"/>
</dbReference>